<sequence>MLLFYNGKQFVEYEFQKEADFEMEIAAYSKLFFGRDSIFIDAKKKIETKSLGNSIPDGFLFDLSDKDNPEFYLVEVELSKHDFFNHIFPQITKFFGFFKNTTNQSDLVEKMFAVITNDGELKKEFKRHLGDREIYKFLKDTIENSQNILLILDGDKSELPEITETYSDTWGKMVKQLIIKKYTNSVDTIFTMNPDFESIEYVDVEDESKKESEKKEYSEEYHLDGISEVIKKVYVQLKNELLVYDSSLFFNPQKYYISIIKDRNLAFFKIRKKKITLVVMLPEDDVRDMISHHSIKHLSDPVQRFYNGPCCAIIIEDDLYLSEISNVLKKIISKNST</sequence>
<gene>
    <name evidence="1" type="ORF">ENV38_04805</name>
</gene>
<evidence type="ECO:0000313" key="1">
    <source>
        <dbReference type="EMBL" id="HGB36206.1"/>
    </source>
</evidence>
<proteinExistence type="predicted"/>
<reference evidence="1" key="1">
    <citation type="journal article" date="2020" name="mSystems">
        <title>Genome- and Community-Level Interaction Insights into Carbon Utilization and Element Cycling Functions of Hydrothermarchaeota in Hydrothermal Sediment.</title>
        <authorList>
            <person name="Zhou Z."/>
            <person name="Liu Y."/>
            <person name="Xu W."/>
            <person name="Pan J."/>
            <person name="Luo Z.H."/>
            <person name="Li M."/>
        </authorList>
    </citation>
    <scope>NUCLEOTIDE SEQUENCE [LARGE SCALE GENOMIC DNA]</scope>
    <source>
        <strain evidence="1">SpSt-754</strain>
    </source>
</reference>
<name>A0A7V3NVG7_UNCW3</name>
<comment type="caution">
    <text evidence="1">The sequence shown here is derived from an EMBL/GenBank/DDBJ whole genome shotgun (WGS) entry which is preliminary data.</text>
</comment>
<dbReference type="AlphaFoldDB" id="A0A7V3NVG7"/>
<protein>
    <recommendedName>
        <fullName evidence="2">DUF5655 domain-containing protein</fullName>
    </recommendedName>
</protein>
<evidence type="ECO:0008006" key="2">
    <source>
        <dbReference type="Google" id="ProtNLM"/>
    </source>
</evidence>
<accession>A0A7V3NVG7</accession>
<organism evidence="1">
    <name type="scientific">candidate division WOR-3 bacterium</name>
    <dbReference type="NCBI Taxonomy" id="2052148"/>
    <lineage>
        <taxon>Bacteria</taxon>
        <taxon>Bacteria division WOR-3</taxon>
    </lineage>
</organism>
<dbReference type="EMBL" id="DTGD01000176">
    <property type="protein sequence ID" value="HGB36206.1"/>
    <property type="molecule type" value="Genomic_DNA"/>
</dbReference>